<reference evidence="1" key="1">
    <citation type="submission" date="2018-11" db="EMBL/GenBank/DDBJ databases">
        <authorList>
            <consortium name="Genoscope - CEA"/>
            <person name="William W."/>
        </authorList>
    </citation>
    <scope>NUCLEOTIDE SEQUENCE</scope>
</reference>
<protein>
    <submittedName>
        <fullName evidence="1">Uncharacterized protein</fullName>
    </submittedName>
</protein>
<organism evidence="1">
    <name type="scientific">Brassica oleracea</name>
    <name type="common">Wild cabbage</name>
    <dbReference type="NCBI Taxonomy" id="3712"/>
    <lineage>
        <taxon>Eukaryota</taxon>
        <taxon>Viridiplantae</taxon>
        <taxon>Streptophyta</taxon>
        <taxon>Embryophyta</taxon>
        <taxon>Tracheophyta</taxon>
        <taxon>Spermatophyta</taxon>
        <taxon>Magnoliopsida</taxon>
        <taxon>eudicotyledons</taxon>
        <taxon>Gunneridae</taxon>
        <taxon>Pentapetalae</taxon>
        <taxon>rosids</taxon>
        <taxon>malvids</taxon>
        <taxon>Brassicales</taxon>
        <taxon>Brassicaceae</taxon>
        <taxon>Brassiceae</taxon>
        <taxon>Brassica</taxon>
    </lineage>
</organism>
<dbReference type="AlphaFoldDB" id="A0A3P6EAG9"/>
<proteinExistence type="predicted"/>
<sequence>MDASVMRMRSMNVMLGLGHWVLIHCSLVRKVIVRSMWRCILEEL</sequence>
<evidence type="ECO:0000313" key="1">
    <source>
        <dbReference type="EMBL" id="VDD32284.1"/>
    </source>
</evidence>
<dbReference type="EMBL" id="LR031875">
    <property type="protein sequence ID" value="VDD32284.1"/>
    <property type="molecule type" value="Genomic_DNA"/>
</dbReference>
<gene>
    <name evidence="1" type="ORF">BOLC9T57607H</name>
</gene>
<name>A0A3P6EAG9_BRAOL</name>
<accession>A0A3P6EAG9</accession>